<comment type="caution">
    <text evidence="1">The sequence shown here is derived from an EMBL/GenBank/DDBJ whole genome shotgun (WGS) entry which is preliminary data.</text>
</comment>
<reference evidence="1" key="1">
    <citation type="submission" date="2013-12" db="EMBL/GenBank/DDBJ databases">
        <title>A Varibaculum cambriense genome reconstructed from a premature infant gut community with otherwise low bacterial novelty that shifts toward anaerobic metabolism during the third week of life.</title>
        <authorList>
            <person name="Brown C.T."/>
            <person name="Sharon I."/>
            <person name="Thomas B.C."/>
            <person name="Castelle C.J."/>
            <person name="Morowitz M.J."/>
            <person name="Banfield J.F."/>
        </authorList>
    </citation>
    <scope>NUCLEOTIDE SEQUENCE</scope>
</reference>
<feature type="non-terminal residue" evidence="1">
    <location>
        <position position="79"/>
    </location>
</feature>
<evidence type="ECO:0000313" key="1">
    <source>
        <dbReference type="EMBL" id="ETJ31155.1"/>
    </source>
</evidence>
<proteinExistence type="predicted"/>
<accession>W1XNV8</accession>
<gene>
    <name evidence="1" type="ORF">Q604_UNBC14341G0001</name>
</gene>
<sequence length="79" mass="8476">SSVVDGGSDEKAAAKLNTLIDATNRFNGDNATWGQNYADSLAKLKGGFQEGAIGRQPHYDTLKEALEQSKKEGSTFKEV</sequence>
<dbReference type="AlphaFoldDB" id="W1XNV8"/>
<protein>
    <submittedName>
        <fullName evidence="1">Tat (Twin-arginine translocation) pathway signal sequence</fullName>
    </submittedName>
</protein>
<feature type="non-terminal residue" evidence="1">
    <location>
        <position position="1"/>
    </location>
</feature>
<dbReference type="EMBL" id="AZMM01014341">
    <property type="protein sequence ID" value="ETJ31155.1"/>
    <property type="molecule type" value="Genomic_DNA"/>
</dbReference>
<organism evidence="1">
    <name type="scientific">human gut metagenome</name>
    <dbReference type="NCBI Taxonomy" id="408170"/>
    <lineage>
        <taxon>unclassified sequences</taxon>
        <taxon>metagenomes</taxon>
        <taxon>organismal metagenomes</taxon>
    </lineage>
</organism>
<name>W1XNV8_9ZZZZ</name>